<keyword evidence="10 12" id="KW-0472">Membrane</keyword>
<dbReference type="GO" id="GO:0015031">
    <property type="term" value="P:protein transport"/>
    <property type="evidence" value="ECO:0007669"/>
    <property type="project" value="UniProtKB-KW"/>
</dbReference>
<keyword evidence="14" id="KW-1185">Reference proteome</keyword>
<dbReference type="SMART" id="SM01323">
    <property type="entry name" value="YajC"/>
    <property type="match status" value="1"/>
</dbReference>
<dbReference type="GO" id="GO:0005886">
    <property type="term" value="C:plasma membrane"/>
    <property type="evidence" value="ECO:0007669"/>
    <property type="project" value="UniProtKB-SubCell"/>
</dbReference>
<dbReference type="PANTHER" id="PTHR33909">
    <property type="entry name" value="SEC TRANSLOCON ACCESSORY COMPLEX SUBUNIT YAJC"/>
    <property type="match status" value="1"/>
</dbReference>
<evidence type="ECO:0000256" key="4">
    <source>
        <dbReference type="ARBA" id="ARBA00022448"/>
    </source>
</evidence>
<dbReference type="Pfam" id="PF02699">
    <property type="entry name" value="YajC"/>
    <property type="match status" value="1"/>
</dbReference>
<organism evidence="13 14">
    <name type="scientific">Mucisphaera calidilacus</name>
    <dbReference type="NCBI Taxonomy" id="2527982"/>
    <lineage>
        <taxon>Bacteria</taxon>
        <taxon>Pseudomonadati</taxon>
        <taxon>Planctomycetota</taxon>
        <taxon>Phycisphaerae</taxon>
        <taxon>Phycisphaerales</taxon>
        <taxon>Phycisphaeraceae</taxon>
        <taxon>Mucisphaera</taxon>
    </lineage>
</organism>
<evidence type="ECO:0000256" key="1">
    <source>
        <dbReference type="ARBA" id="ARBA00004162"/>
    </source>
</evidence>
<evidence type="ECO:0000256" key="7">
    <source>
        <dbReference type="ARBA" id="ARBA00022927"/>
    </source>
</evidence>
<feature type="compositionally biased region" description="Polar residues" evidence="11">
    <location>
        <begin position="40"/>
        <end position="50"/>
    </location>
</feature>
<evidence type="ECO:0000256" key="8">
    <source>
        <dbReference type="ARBA" id="ARBA00022989"/>
    </source>
</evidence>
<evidence type="ECO:0000313" key="14">
    <source>
        <dbReference type="Proteomes" id="UP000320386"/>
    </source>
</evidence>
<accession>A0A518BUR2</accession>
<sequence>MSNSLPVWVAQAATNPDAPNVVPDTLPAAPSAPGGVEGQPGTTDPTMQQQQATGGGFEFMMLIFLGVMVLMLFFSWRSQSSEKKKREAMLSSLTKGAKVQTIGGILGTVTQLKDDEVVLRVDEGTTLRFTRGAVQSVLDEPDA</sequence>
<keyword evidence="6 12" id="KW-0812">Transmembrane</keyword>
<dbReference type="AlphaFoldDB" id="A0A518BUR2"/>
<evidence type="ECO:0000256" key="6">
    <source>
        <dbReference type="ARBA" id="ARBA00022692"/>
    </source>
</evidence>
<evidence type="ECO:0000256" key="11">
    <source>
        <dbReference type="SAM" id="MobiDB-lite"/>
    </source>
</evidence>
<evidence type="ECO:0000256" key="10">
    <source>
        <dbReference type="ARBA" id="ARBA00023136"/>
    </source>
</evidence>
<gene>
    <name evidence="13" type="ORF">Pan265_05550</name>
</gene>
<dbReference type="KEGG" id="mcad:Pan265_05550"/>
<comment type="similarity">
    <text evidence="2">Belongs to the YajC family.</text>
</comment>
<evidence type="ECO:0000256" key="9">
    <source>
        <dbReference type="ARBA" id="ARBA00023010"/>
    </source>
</evidence>
<feature type="region of interest" description="Disordered" evidence="11">
    <location>
        <begin position="16"/>
        <end position="50"/>
    </location>
</feature>
<evidence type="ECO:0000256" key="3">
    <source>
        <dbReference type="ARBA" id="ARBA00014962"/>
    </source>
</evidence>
<name>A0A518BUR2_9BACT</name>
<dbReference type="PANTHER" id="PTHR33909:SF1">
    <property type="entry name" value="SEC TRANSLOCON ACCESSORY COMPLEX SUBUNIT YAJC"/>
    <property type="match status" value="1"/>
</dbReference>
<keyword evidence="4" id="KW-0813">Transport</keyword>
<evidence type="ECO:0000313" key="13">
    <source>
        <dbReference type="EMBL" id="QDU70722.1"/>
    </source>
</evidence>
<comment type="subcellular location">
    <subcellularLocation>
        <location evidence="1">Cell membrane</location>
        <topology evidence="1">Single-pass membrane protein</topology>
    </subcellularLocation>
</comment>
<keyword evidence="7" id="KW-0653">Protein transport</keyword>
<dbReference type="InterPro" id="IPR003849">
    <property type="entry name" value="Preprotein_translocase_YajC"/>
</dbReference>
<keyword evidence="8 12" id="KW-1133">Transmembrane helix</keyword>
<protein>
    <recommendedName>
        <fullName evidence="3">Sec translocon accessory complex subunit YajC</fullName>
    </recommendedName>
</protein>
<evidence type="ECO:0000256" key="2">
    <source>
        <dbReference type="ARBA" id="ARBA00006742"/>
    </source>
</evidence>
<reference evidence="13 14" key="1">
    <citation type="submission" date="2019-02" db="EMBL/GenBank/DDBJ databases">
        <title>Deep-cultivation of Planctomycetes and their phenomic and genomic characterization uncovers novel biology.</title>
        <authorList>
            <person name="Wiegand S."/>
            <person name="Jogler M."/>
            <person name="Boedeker C."/>
            <person name="Pinto D."/>
            <person name="Vollmers J."/>
            <person name="Rivas-Marin E."/>
            <person name="Kohn T."/>
            <person name="Peeters S.H."/>
            <person name="Heuer A."/>
            <person name="Rast P."/>
            <person name="Oberbeckmann S."/>
            <person name="Bunk B."/>
            <person name="Jeske O."/>
            <person name="Meyerdierks A."/>
            <person name="Storesund J.E."/>
            <person name="Kallscheuer N."/>
            <person name="Luecker S."/>
            <person name="Lage O.M."/>
            <person name="Pohl T."/>
            <person name="Merkel B.J."/>
            <person name="Hornburger P."/>
            <person name="Mueller R.-W."/>
            <person name="Bruemmer F."/>
            <person name="Labrenz M."/>
            <person name="Spormann A.M."/>
            <person name="Op den Camp H."/>
            <person name="Overmann J."/>
            <person name="Amann R."/>
            <person name="Jetten M.S.M."/>
            <person name="Mascher T."/>
            <person name="Medema M.H."/>
            <person name="Devos D.P."/>
            <person name="Kaster A.-K."/>
            <person name="Ovreas L."/>
            <person name="Rohde M."/>
            <person name="Galperin M.Y."/>
            <person name="Jogler C."/>
        </authorList>
    </citation>
    <scope>NUCLEOTIDE SEQUENCE [LARGE SCALE GENOMIC DNA]</scope>
    <source>
        <strain evidence="13 14">Pan265</strain>
    </source>
</reference>
<dbReference type="NCBIfam" id="TIGR00739">
    <property type="entry name" value="yajC"/>
    <property type="match status" value="1"/>
</dbReference>
<keyword evidence="9" id="KW-0811">Translocation</keyword>
<dbReference type="Proteomes" id="UP000320386">
    <property type="component" value="Chromosome"/>
</dbReference>
<dbReference type="RefSeq" id="WP_236254611.1">
    <property type="nucleotide sequence ID" value="NZ_CP036280.1"/>
</dbReference>
<evidence type="ECO:0000256" key="12">
    <source>
        <dbReference type="SAM" id="Phobius"/>
    </source>
</evidence>
<feature type="transmembrane region" description="Helical" evidence="12">
    <location>
        <begin position="59"/>
        <end position="76"/>
    </location>
</feature>
<proteinExistence type="inferred from homology"/>
<keyword evidence="5" id="KW-1003">Cell membrane</keyword>
<evidence type="ECO:0000256" key="5">
    <source>
        <dbReference type="ARBA" id="ARBA00022475"/>
    </source>
</evidence>
<dbReference type="EMBL" id="CP036280">
    <property type="protein sequence ID" value="QDU70722.1"/>
    <property type="molecule type" value="Genomic_DNA"/>
</dbReference>